<evidence type="ECO:0000256" key="2">
    <source>
        <dbReference type="ARBA" id="ARBA00022490"/>
    </source>
</evidence>
<evidence type="ECO:0000313" key="9">
    <source>
        <dbReference type="Proteomes" id="UP000310687"/>
    </source>
</evidence>
<dbReference type="InterPro" id="IPR039759">
    <property type="entry name" value="eIF2D_SUI1"/>
</dbReference>
<dbReference type="EMBL" id="QZBU01002254">
    <property type="protein sequence ID" value="TIA40957.1"/>
    <property type="molecule type" value="Genomic_DNA"/>
</dbReference>
<dbReference type="Gene3D" id="3.10.400.20">
    <property type="match status" value="1"/>
</dbReference>
<evidence type="ECO:0000256" key="3">
    <source>
        <dbReference type="SAM" id="MobiDB-lite"/>
    </source>
</evidence>
<dbReference type="EMBL" id="QZAL01000140">
    <property type="protein sequence ID" value="THW36311.1"/>
    <property type="molecule type" value="Genomic_DNA"/>
</dbReference>
<reference evidence="8 9" key="1">
    <citation type="submission" date="2018-10" db="EMBL/GenBank/DDBJ databases">
        <title>Fifty Aureobasidium pullulans genomes reveal a recombining polyextremotolerant generalist.</title>
        <authorList>
            <person name="Gostincar C."/>
            <person name="Turk M."/>
            <person name="Zajc J."/>
            <person name="Gunde-Cimerman N."/>
        </authorList>
    </citation>
    <scope>NUCLEOTIDE SEQUENCE [LARGE SCALE GENOMIC DNA]</scope>
    <source>
        <strain evidence="6 9">EXF-11013</strain>
        <strain evidence="7 8">EXF-3380</strain>
    </source>
</reference>
<dbReference type="SUPFAM" id="SSF55159">
    <property type="entry name" value="eIF1-like"/>
    <property type="match status" value="1"/>
</dbReference>
<dbReference type="InterPro" id="IPR001950">
    <property type="entry name" value="SUI1"/>
</dbReference>
<proteinExistence type="inferred from homology"/>
<evidence type="ECO:0000313" key="8">
    <source>
        <dbReference type="Proteomes" id="UP000304947"/>
    </source>
</evidence>
<dbReference type="SUPFAM" id="SSF47592">
    <property type="entry name" value="SWIB/MDM2 domain"/>
    <property type="match status" value="1"/>
</dbReference>
<dbReference type="InterPro" id="IPR004521">
    <property type="entry name" value="Uncharacterised_CHP00451"/>
</dbReference>
<accession>A0A4S8XDG6</accession>
<dbReference type="CDD" id="cd11608">
    <property type="entry name" value="eIF2D_C"/>
    <property type="match status" value="1"/>
</dbReference>
<keyword evidence="2" id="KW-0963">Cytoplasm</keyword>
<dbReference type="NCBIfam" id="TIGR00451">
    <property type="entry name" value="unchar_dom_2"/>
    <property type="match status" value="1"/>
</dbReference>
<dbReference type="FunFam" id="3.30.780.10:FF:000008">
    <property type="entry name" value="eukaryotic translation initiation factor 2D"/>
    <property type="match status" value="1"/>
</dbReference>
<dbReference type="Pfam" id="PF26291">
    <property type="entry name" value="SWIB_eIF2D"/>
    <property type="match status" value="1"/>
</dbReference>
<dbReference type="CDD" id="cd21156">
    <property type="entry name" value="PUA_eIF2d-like"/>
    <property type="match status" value="1"/>
</dbReference>
<dbReference type="GO" id="GO:0001731">
    <property type="term" value="P:formation of translation preinitiation complex"/>
    <property type="evidence" value="ECO:0007669"/>
    <property type="project" value="InterPro"/>
</dbReference>
<feature type="domain" description="SUI1" evidence="4">
    <location>
        <begin position="552"/>
        <end position="628"/>
    </location>
</feature>
<comment type="similarity">
    <text evidence="1">Belongs to the eIF2D family.</text>
</comment>
<dbReference type="InterPro" id="IPR058886">
    <property type="entry name" value="SWIB_eIF2D"/>
</dbReference>
<organism evidence="6 9">
    <name type="scientific">Aureobasidium pullulans</name>
    <name type="common">Black yeast</name>
    <name type="synonym">Pullularia pullulans</name>
    <dbReference type="NCBI Taxonomy" id="5580"/>
    <lineage>
        <taxon>Eukaryota</taxon>
        <taxon>Fungi</taxon>
        <taxon>Dikarya</taxon>
        <taxon>Ascomycota</taxon>
        <taxon>Pezizomycotina</taxon>
        <taxon>Dothideomycetes</taxon>
        <taxon>Dothideomycetidae</taxon>
        <taxon>Dothideales</taxon>
        <taxon>Saccotheciaceae</taxon>
        <taxon>Aureobasidium</taxon>
    </lineage>
</organism>
<dbReference type="InterPro" id="IPR003121">
    <property type="entry name" value="SWIB_MDM2_domain"/>
</dbReference>
<dbReference type="AlphaFoldDB" id="A0A4S8XDG6"/>
<evidence type="ECO:0000256" key="1">
    <source>
        <dbReference type="ARBA" id="ARBA00010359"/>
    </source>
</evidence>
<dbReference type="PROSITE" id="PS51925">
    <property type="entry name" value="SWIB_MDM2"/>
    <property type="match status" value="1"/>
</dbReference>
<dbReference type="Pfam" id="PF01253">
    <property type="entry name" value="SUI1"/>
    <property type="match status" value="1"/>
</dbReference>
<dbReference type="Proteomes" id="UP000304947">
    <property type="component" value="Unassembled WGS sequence"/>
</dbReference>
<dbReference type="InterPro" id="IPR036885">
    <property type="entry name" value="SWIB_MDM2_dom_sf"/>
</dbReference>
<dbReference type="PANTHER" id="PTHR12217:SF4">
    <property type="entry name" value="EUKARYOTIC TRANSLATION INITIATION FACTOR 2D"/>
    <property type="match status" value="1"/>
</dbReference>
<dbReference type="InterPro" id="IPR039757">
    <property type="entry name" value="EIF2D"/>
</dbReference>
<gene>
    <name evidence="7" type="ORF">D6C83_06285</name>
    <name evidence="6" type="ORF">D6D22_07734</name>
</gene>
<dbReference type="SUPFAM" id="SSF88697">
    <property type="entry name" value="PUA domain-like"/>
    <property type="match status" value="1"/>
</dbReference>
<dbReference type="GO" id="GO:0003743">
    <property type="term" value="F:translation initiation factor activity"/>
    <property type="evidence" value="ECO:0007669"/>
    <property type="project" value="InterPro"/>
</dbReference>
<dbReference type="InterPro" id="IPR048248">
    <property type="entry name" value="PUA_eIF2d-like"/>
</dbReference>
<dbReference type="GO" id="GO:0003723">
    <property type="term" value="F:RNA binding"/>
    <property type="evidence" value="ECO:0007669"/>
    <property type="project" value="InterPro"/>
</dbReference>
<feature type="domain" description="DM2" evidence="5">
    <location>
        <begin position="438"/>
        <end position="527"/>
    </location>
</feature>
<dbReference type="PANTHER" id="PTHR12217">
    <property type="entry name" value="EUKARYOTIC TRANSLATION INITIATION FACTOR 2D"/>
    <property type="match status" value="1"/>
</dbReference>
<dbReference type="InterPro" id="IPR036877">
    <property type="entry name" value="SUI1_dom_sf"/>
</dbReference>
<dbReference type="PROSITE" id="PS50296">
    <property type="entry name" value="SUI1"/>
    <property type="match status" value="1"/>
</dbReference>
<feature type="compositionally biased region" description="Acidic residues" evidence="3">
    <location>
        <begin position="241"/>
        <end position="250"/>
    </location>
</feature>
<dbReference type="Gene3D" id="3.30.780.10">
    <property type="entry name" value="SUI1-like domain"/>
    <property type="match status" value="1"/>
</dbReference>
<dbReference type="Pfam" id="PF26292">
    <property type="entry name" value="PUA_elF2D"/>
    <property type="match status" value="1"/>
</dbReference>
<name>A0A4S8XDG6_AURPU</name>
<dbReference type="InterPro" id="IPR015947">
    <property type="entry name" value="PUA-like_sf"/>
</dbReference>
<evidence type="ECO:0000259" key="5">
    <source>
        <dbReference type="PROSITE" id="PS51925"/>
    </source>
</evidence>
<dbReference type="PROSITE" id="PS50890">
    <property type="entry name" value="PUA"/>
    <property type="match status" value="1"/>
</dbReference>
<evidence type="ECO:0000313" key="7">
    <source>
        <dbReference type="EMBL" id="TIA40957.1"/>
    </source>
</evidence>
<dbReference type="Pfam" id="PF17832">
    <property type="entry name" value="Pre-PUA"/>
    <property type="match status" value="1"/>
</dbReference>
<feature type="region of interest" description="Disordered" evidence="3">
    <location>
        <begin position="241"/>
        <end position="278"/>
    </location>
</feature>
<feature type="region of interest" description="Disordered" evidence="3">
    <location>
        <begin position="1"/>
        <end position="21"/>
    </location>
</feature>
<dbReference type="Proteomes" id="UP000310687">
    <property type="component" value="Unassembled WGS sequence"/>
</dbReference>
<dbReference type="InterPro" id="IPR057429">
    <property type="entry name" value="WH_eIF2D"/>
</dbReference>
<dbReference type="InterPro" id="IPR041366">
    <property type="entry name" value="Pre-PUA"/>
</dbReference>
<protein>
    <submittedName>
        <fullName evidence="6">Uncharacterized protein</fullName>
    </submittedName>
</protein>
<comment type="caution">
    <text evidence="6">The sequence shown here is derived from an EMBL/GenBank/DDBJ whole genome shotgun (WGS) entry which is preliminary data.</text>
</comment>
<evidence type="ECO:0000313" key="6">
    <source>
        <dbReference type="EMBL" id="THW36311.1"/>
    </source>
</evidence>
<sequence length="645" mass="70324">MFKKKPTVKPLAPLRSSDRRKTADSIIAEYGLQPTAKDDTKVEDKAAATAETTALRNALLPDGVQTARFTTSHGPDLKQVSGTVYVGSQPGDDARVLWFKIEDRMYPTVYTLWKQPGIVPLLHTPAFVVQKLQGGADLMTPGLANGPPFNQKATKGAVVAIASLEQPSVPVAVGACLIDISSLGAVQGSRGHAVQTMHWAGDEMWSYSNSNKAGLNPPESIQGWLASKGDEEKLVEQAAELDIDDDDEDQGGVNLDKSPADRPDPSEGLGEDASADDGLVEKVEIKDMTTKEIDDAFRKAFLYGVYHYKETNSNQPNFGLEYPLTQSFVMSNLVQPFLPAYTPEQANSLQIKKSSYKNIKKFIKSLDKAKIVKTKERDQHETIILDVDFNDASIQNFTPYRLPKKETAAGTALGRGNKATSELDTSDASIGQKLEKLQYYKLKERMLPLFESAGATSHSLFTAAELKPLITSYIESENLVNAKNKRLITLNPTLANAVFDGSTSLDKEVLAKGSVPRDALIDRVLQASTPHYAIIRNNDPTTKPKSGAAPKIKITLETRSGNKTVTKISGVEVYFIPPQALADELRKMCAGSSSVEQLHGSSPKAPVMEIMIQGPQKDAVLKALDKRGVRPAWVEFVDKTKGKKK</sequence>
<evidence type="ECO:0000259" key="4">
    <source>
        <dbReference type="PROSITE" id="PS50296"/>
    </source>
</evidence>
<dbReference type="Pfam" id="PF25304">
    <property type="entry name" value="WHD_eIF2D"/>
    <property type="match status" value="1"/>
</dbReference>